<protein>
    <submittedName>
        <fullName evidence="2">Uncharacterized protein</fullName>
    </submittedName>
</protein>
<name>A0A0E9VRH6_ANGAN</name>
<reference evidence="2" key="1">
    <citation type="submission" date="2014-11" db="EMBL/GenBank/DDBJ databases">
        <authorList>
            <person name="Amaro Gonzalez C."/>
        </authorList>
    </citation>
    <scope>NUCLEOTIDE SEQUENCE</scope>
</reference>
<proteinExistence type="predicted"/>
<dbReference type="EMBL" id="GBXM01027560">
    <property type="protein sequence ID" value="JAH81017.1"/>
    <property type="molecule type" value="Transcribed_RNA"/>
</dbReference>
<evidence type="ECO:0000256" key="1">
    <source>
        <dbReference type="SAM" id="MobiDB-lite"/>
    </source>
</evidence>
<reference evidence="2" key="2">
    <citation type="journal article" date="2015" name="Fish Shellfish Immunol.">
        <title>Early steps in the European eel (Anguilla anguilla)-Vibrio vulnificus interaction in the gills: Role of the RtxA13 toxin.</title>
        <authorList>
            <person name="Callol A."/>
            <person name="Pajuelo D."/>
            <person name="Ebbesson L."/>
            <person name="Teles M."/>
            <person name="MacKenzie S."/>
            <person name="Amaro C."/>
        </authorList>
    </citation>
    <scope>NUCLEOTIDE SEQUENCE</scope>
</reference>
<evidence type="ECO:0000313" key="2">
    <source>
        <dbReference type="EMBL" id="JAH80617.1"/>
    </source>
</evidence>
<dbReference type="EMBL" id="GBXM01027960">
    <property type="protein sequence ID" value="JAH80617.1"/>
    <property type="molecule type" value="Transcribed_RNA"/>
</dbReference>
<sequence length="24" mass="2698">MSPPPHPLHIEPHVVMSHKLTSEP</sequence>
<feature type="region of interest" description="Disordered" evidence="1">
    <location>
        <begin position="1"/>
        <end position="24"/>
    </location>
</feature>
<accession>A0A0E9VRH6</accession>
<organism evidence="2">
    <name type="scientific">Anguilla anguilla</name>
    <name type="common">European freshwater eel</name>
    <name type="synonym">Muraena anguilla</name>
    <dbReference type="NCBI Taxonomy" id="7936"/>
    <lineage>
        <taxon>Eukaryota</taxon>
        <taxon>Metazoa</taxon>
        <taxon>Chordata</taxon>
        <taxon>Craniata</taxon>
        <taxon>Vertebrata</taxon>
        <taxon>Euteleostomi</taxon>
        <taxon>Actinopterygii</taxon>
        <taxon>Neopterygii</taxon>
        <taxon>Teleostei</taxon>
        <taxon>Anguilliformes</taxon>
        <taxon>Anguillidae</taxon>
        <taxon>Anguilla</taxon>
    </lineage>
</organism>
<dbReference type="AlphaFoldDB" id="A0A0E9VRH6"/>